<comment type="caution">
    <text evidence="2">The sequence shown here is derived from an EMBL/GenBank/DDBJ whole genome shotgun (WGS) entry which is preliminary data.</text>
</comment>
<keyword evidence="1" id="KW-0732">Signal</keyword>
<accession>A0A2T4UUQ8</accession>
<reference evidence="2 3" key="1">
    <citation type="submission" date="2018-03" db="EMBL/GenBank/DDBJ databases">
        <title>Bacteriophage NCPPB3778 and a type I-E CRISPR drive the evolution of the US Biological Select Agent, Rathayibacter toxicus.</title>
        <authorList>
            <person name="Davis E.W.II."/>
            <person name="Tabima J.F."/>
            <person name="Weisberg A.J."/>
            <person name="Dantas Lopes L."/>
            <person name="Wiseman M.S."/>
            <person name="Wiseman M.S."/>
            <person name="Pupko T."/>
            <person name="Belcher M.S."/>
            <person name="Sechler A.J."/>
            <person name="Tancos M.A."/>
            <person name="Schroeder B.K."/>
            <person name="Murray T.D."/>
            <person name="Luster D.G."/>
            <person name="Schneider W.L."/>
            <person name="Rogers E."/>
            <person name="Andreote F.D."/>
            <person name="Grunwald N.J."/>
            <person name="Putnam M.L."/>
            <person name="Chang J.H."/>
        </authorList>
    </citation>
    <scope>NUCLEOTIDE SEQUENCE [LARGE SCALE GENOMIC DNA]</scope>
    <source>
        <strain evidence="2 3">DSM 15933</strain>
    </source>
</reference>
<evidence type="ECO:0000313" key="3">
    <source>
        <dbReference type="Proteomes" id="UP000241085"/>
    </source>
</evidence>
<proteinExistence type="predicted"/>
<sequence length="338" mass="34325">MTQRIRARVLSAALVGVVAMGAALVPSGAAVALTPPPSASGSGTTGSVQLTPVLSAGETATPISLGLGRPSVIFQGFPPKNDGHSGTTGGGEGIVAQGQVEISGDTLLRVDVEAGSDSVQLRTELTYIEPRDLDPWHFATIEGPGTSDRYDLARPFDGLWLIDVYQVSGPAGVPVDVRTTTAKPEAPLTLSPATVSAANPTVTASWSGLAPNQTYLAGVLWAGASTSSVVEVTTGTGRPVATTTTARLSTPLQLPTNSTTLLTSVRAADGSAGPGVLSLKIDGVVRWSGTVVTGAPAVRLTVPKLPLGLHSVQTEFRPSAPSLTPSKSTALRLVSLAK</sequence>
<name>A0A2T4UUQ8_9MICO</name>
<feature type="signal peptide" evidence="1">
    <location>
        <begin position="1"/>
        <end position="32"/>
    </location>
</feature>
<evidence type="ECO:0000256" key="1">
    <source>
        <dbReference type="SAM" id="SignalP"/>
    </source>
</evidence>
<dbReference type="Proteomes" id="UP000241085">
    <property type="component" value="Unassembled WGS sequence"/>
</dbReference>
<evidence type="ECO:0008006" key="4">
    <source>
        <dbReference type="Google" id="ProtNLM"/>
    </source>
</evidence>
<evidence type="ECO:0000313" key="2">
    <source>
        <dbReference type="EMBL" id="PTL73233.1"/>
    </source>
</evidence>
<keyword evidence="3" id="KW-1185">Reference proteome</keyword>
<dbReference type="EMBL" id="PZPL01000001">
    <property type="protein sequence ID" value="PTL73233.1"/>
    <property type="molecule type" value="Genomic_DNA"/>
</dbReference>
<dbReference type="AlphaFoldDB" id="A0A2T4UUQ8"/>
<organism evidence="2 3">
    <name type="scientific">Rathayibacter caricis DSM 15933</name>
    <dbReference type="NCBI Taxonomy" id="1328867"/>
    <lineage>
        <taxon>Bacteria</taxon>
        <taxon>Bacillati</taxon>
        <taxon>Actinomycetota</taxon>
        <taxon>Actinomycetes</taxon>
        <taxon>Micrococcales</taxon>
        <taxon>Microbacteriaceae</taxon>
        <taxon>Rathayibacter</taxon>
    </lineage>
</organism>
<feature type="chain" id="PRO_5015722798" description="Bacterial Ig-like domain-containing protein" evidence="1">
    <location>
        <begin position="33"/>
        <end position="338"/>
    </location>
</feature>
<gene>
    <name evidence="2" type="ORF">C1I63_10475</name>
</gene>
<protein>
    <recommendedName>
        <fullName evidence="4">Bacterial Ig-like domain-containing protein</fullName>
    </recommendedName>
</protein>
<dbReference type="RefSeq" id="WP_107574733.1">
    <property type="nucleotide sequence ID" value="NZ_PZPL01000001.1"/>
</dbReference>